<evidence type="ECO:0000313" key="6">
    <source>
        <dbReference type="Proteomes" id="UP000323844"/>
    </source>
</evidence>
<dbReference type="KEGG" id="snay:FZC37_00180"/>
<dbReference type="OrthoDB" id="9806791at2"/>
<name>A0A5C0UHX7_9RICK</name>
<dbReference type="PANTHER" id="PTHR10772">
    <property type="entry name" value="10 KDA HEAT SHOCK PROTEIN"/>
    <property type="match status" value="1"/>
</dbReference>
<comment type="subunit">
    <text evidence="3">Heptamer of 7 subunits arranged in a ring. Interacts with the chaperonin GroEL.</text>
</comment>
<dbReference type="Gene3D" id="2.30.33.40">
    <property type="entry name" value="GroES chaperonin"/>
    <property type="match status" value="1"/>
</dbReference>
<dbReference type="GO" id="GO:0051087">
    <property type="term" value="F:protein-folding chaperone binding"/>
    <property type="evidence" value="ECO:0007669"/>
    <property type="project" value="TreeGrafter"/>
</dbReference>
<dbReference type="GO" id="GO:0005737">
    <property type="term" value="C:cytoplasm"/>
    <property type="evidence" value="ECO:0007669"/>
    <property type="project" value="UniProtKB-SubCell"/>
</dbReference>
<dbReference type="RefSeq" id="WP_148951728.1">
    <property type="nucleotide sequence ID" value="NZ_CP043312.1"/>
</dbReference>
<sequence length="98" mass="10726">MAKSVEPLYERVAVEPLEQEEKTQGGIIIPDTVKDKPIRGTVVAVGCGYRSDDGKILPLMVKVGDLVTYAKWGGNEIELNGKKVVILKESDILAVMRD</sequence>
<dbReference type="NCBIfam" id="NF001531">
    <property type="entry name" value="PRK00364.2-2"/>
    <property type="match status" value="1"/>
</dbReference>
<organism evidence="5 6">
    <name type="scientific">Candidatus Sneabacter namystus</name>
    <dbReference type="NCBI Taxonomy" id="2601646"/>
    <lineage>
        <taxon>Bacteria</taxon>
        <taxon>Pseudomonadati</taxon>
        <taxon>Pseudomonadota</taxon>
        <taxon>Alphaproteobacteria</taxon>
        <taxon>Rickettsiales</taxon>
        <taxon>Rickettsiaceae</taxon>
        <taxon>Rickettsieae</taxon>
        <taxon>Candidatus Sneabacter</taxon>
    </lineage>
</organism>
<dbReference type="PRINTS" id="PR00297">
    <property type="entry name" value="CHAPERONIN10"/>
</dbReference>
<dbReference type="AlphaFoldDB" id="A0A5C0UHX7"/>
<dbReference type="InterPro" id="IPR011032">
    <property type="entry name" value="GroES-like_sf"/>
</dbReference>
<reference evidence="5 6" key="1">
    <citation type="submission" date="2019-08" db="EMBL/GenBank/DDBJ databases">
        <title>Highly reduced genomes of protist endosymbionts show evolutionary convergence.</title>
        <authorList>
            <person name="George E."/>
            <person name="Husnik F."/>
            <person name="Tashyreva D."/>
            <person name="Prokopchuk G."/>
            <person name="Horak A."/>
            <person name="Kwong W.K."/>
            <person name="Lukes J."/>
            <person name="Keeling P.J."/>
        </authorList>
    </citation>
    <scope>NUCLEOTIDE SEQUENCE [LARGE SCALE GENOMIC DNA]</scope>
    <source>
        <strain evidence="5">1621</strain>
    </source>
</reference>
<keyword evidence="6" id="KW-1185">Reference proteome</keyword>
<dbReference type="FunFam" id="2.30.33.40:FF:000001">
    <property type="entry name" value="10 kDa chaperonin"/>
    <property type="match status" value="1"/>
</dbReference>
<dbReference type="Proteomes" id="UP000323844">
    <property type="component" value="Chromosome"/>
</dbReference>
<dbReference type="PROSITE" id="PS00681">
    <property type="entry name" value="CHAPERONINS_CPN10"/>
    <property type="match status" value="1"/>
</dbReference>
<dbReference type="GO" id="GO:0005524">
    <property type="term" value="F:ATP binding"/>
    <property type="evidence" value="ECO:0007669"/>
    <property type="project" value="InterPro"/>
</dbReference>
<dbReference type="GO" id="GO:0044183">
    <property type="term" value="F:protein folding chaperone"/>
    <property type="evidence" value="ECO:0007669"/>
    <property type="project" value="InterPro"/>
</dbReference>
<comment type="similarity">
    <text evidence="1 3 4">Belongs to the GroES chaperonin family.</text>
</comment>
<dbReference type="Pfam" id="PF00166">
    <property type="entry name" value="Cpn10"/>
    <property type="match status" value="1"/>
</dbReference>
<dbReference type="SMART" id="SM00883">
    <property type="entry name" value="Cpn10"/>
    <property type="match status" value="1"/>
</dbReference>
<dbReference type="SUPFAM" id="SSF50129">
    <property type="entry name" value="GroES-like"/>
    <property type="match status" value="1"/>
</dbReference>
<dbReference type="GO" id="GO:0051082">
    <property type="term" value="F:unfolded protein binding"/>
    <property type="evidence" value="ECO:0007669"/>
    <property type="project" value="TreeGrafter"/>
</dbReference>
<gene>
    <name evidence="3" type="primary">groES</name>
    <name evidence="3" type="synonym">groS</name>
    <name evidence="5" type="ORF">FZC37_00180</name>
</gene>
<accession>A0A5C0UHX7</accession>
<comment type="subcellular location">
    <subcellularLocation>
        <location evidence="3">Cytoplasm</location>
    </subcellularLocation>
</comment>
<dbReference type="NCBIfam" id="NF001533">
    <property type="entry name" value="PRK00364.2-4"/>
    <property type="match status" value="1"/>
</dbReference>
<evidence type="ECO:0000256" key="4">
    <source>
        <dbReference type="RuleBase" id="RU000535"/>
    </source>
</evidence>
<dbReference type="HAMAP" id="MF_00580">
    <property type="entry name" value="CH10"/>
    <property type="match status" value="1"/>
</dbReference>
<proteinExistence type="inferred from homology"/>
<dbReference type="EMBL" id="CP043312">
    <property type="protein sequence ID" value="QEK39367.1"/>
    <property type="molecule type" value="Genomic_DNA"/>
</dbReference>
<dbReference type="CDD" id="cd00320">
    <property type="entry name" value="cpn10"/>
    <property type="match status" value="1"/>
</dbReference>
<evidence type="ECO:0000256" key="1">
    <source>
        <dbReference type="ARBA" id="ARBA00006975"/>
    </source>
</evidence>
<evidence type="ECO:0000313" key="5">
    <source>
        <dbReference type="EMBL" id="QEK39367.1"/>
    </source>
</evidence>
<dbReference type="InterPro" id="IPR018369">
    <property type="entry name" value="Chaprnonin_Cpn10_CS"/>
</dbReference>
<evidence type="ECO:0000256" key="2">
    <source>
        <dbReference type="ARBA" id="ARBA00023186"/>
    </source>
</evidence>
<protein>
    <recommendedName>
        <fullName evidence="3">Co-chaperonin GroES</fullName>
    </recommendedName>
    <alternativeName>
        <fullName evidence="3">10 kDa chaperonin</fullName>
    </alternativeName>
    <alternativeName>
        <fullName evidence="3">Chaperonin-10</fullName>
        <shortName evidence="3">Cpn10</shortName>
    </alternativeName>
</protein>
<dbReference type="InterPro" id="IPR037124">
    <property type="entry name" value="Chaperonin_GroES_sf"/>
</dbReference>
<evidence type="ECO:0000256" key="3">
    <source>
        <dbReference type="HAMAP-Rule" id="MF_00580"/>
    </source>
</evidence>
<comment type="function">
    <text evidence="3 4">Together with the chaperonin GroEL, plays an essential role in assisting protein folding. The GroEL-GroES system forms a nano-cage that allows encapsulation of the non-native substrate proteins and provides a physical environment optimized to promote and accelerate protein folding. GroES binds to the apical surface of the GroEL ring, thereby capping the opening of the GroEL channel.</text>
</comment>
<dbReference type="PANTHER" id="PTHR10772:SF63">
    <property type="entry name" value="20 KDA CHAPERONIN, CHLOROPLASTIC"/>
    <property type="match status" value="1"/>
</dbReference>
<keyword evidence="3" id="KW-0963">Cytoplasm</keyword>
<dbReference type="InterPro" id="IPR020818">
    <property type="entry name" value="Chaperonin_GroES"/>
</dbReference>
<dbReference type="GO" id="GO:0046872">
    <property type="term" value="F:metal ion binding"/>
    <property type="evidence" value="ECO:0007669"/>
    <property type="project" value="TreeGrafter"/>
</dbReference>
<keyword evidence="2 3" id="KW-0143">Chaperone</keyword>